<sequence length="78" mass="8689">MFESRIIEESGRTLTVANDDGDRFTFEFPTAHVVDIRLAGPPIWKSGTEPDVAAIWIDDARHVATQAARDRGWLPHAS</sequence>
<protein>
    <submittedName>
        <fullName evidence="1">Uncharacterized protein</fullName>
    </submittedName>
</protein>
<dbReference type="RefSeq" id="WP_282588145.1">
    <property type="nucleotide sequence ID" value="NZ_JAMOIM010000032.1"/>
</dbReference>
<gene>
    <name evidence="1" type="ORF">M8523_27765</name>
</gene>
<dbReference type="AlphaFoldDB" id="A0AA41Z2G7"/>
<dbReference type="EMBL" id="JAMOIM010000032">
    <property type="protein sequence ID" value="MCW6511767.1"/>
    <property type="molecule type" value="Genomic_DNA"/>
</dbReference>
<proteinExistence type="predicted"/>
<name>A0AA41Z2G7_9HYPH</name>
<evidence type="ECO:0000313" key="2">
    <source>
        <dbReference type="Proteomes" id="UP001165667"/>
    </source>
</evidence>
<evidence type="ECO:0000313" key="1">
    <source>
        <dbReference type="EMBL" id="MCW6511767.1"/>
    </source>
</evidence>
<dbReference type="Proteomes" id="UP001165667">
    <property type="component" value="Unassembled WGS sequence"/>
</dbReference>
<comment type="caution">
    <text evidence="1">The sequence shown here is derived from an EMBL/GenBank/DDBJ whole genome shotgun (WGS) entry which is preliminary data.</text>
</comment>
<organism evidence="1 2">
    <name type="scientific">Lichenifustis flavocetrariae</name>
    <dbReference type="NCBI Taxonomy" id="2949735"/>
    <lineage>
        <taxon>Bacteria</taxon>
        <taxon>Pseudomonadati</taxon>
        <taxon>Pseudomonadota</taxon>
        <taxon>Alphaproteobacteria</taxon>
        <taxon>Hyphomicrobiales</taxon>
        <taxon>Lichenihabitantaceae</taxon>
        <taxon>Lichenifustis</taxon>
    </lineage>
</organism>
<keyword evidence="2" id="KW-1185">Reference proteome</keyword>
<reference evidence="1" key="1">
    <citation type="submission" date="2022-05" db="EMBL/GenBank/DDBJ databases">
        <authorList>
            <person name="Pankratov T."/>
        </authorList>
    </citation>
    <scope>NUCLEOTIDE SEQUENCE</scope>
    <source>
        <strain evidence="1">BP6-180914</strain>
    </source>
</reference>
<accession>A0AA41Z2G7</accession>